<sequence>MWIFSLPSSARYPPRYLDPDRPFGVVDYVNVPRTIATVISSGKASKAELDSVLGVQDLWDLLEIIHVDAHNEQVIQENRNGAGT</sequence>
<organism evidence="1 2">
    <name type="scientific">Escherichia coli</name>
    <dbReference type="NCBI Taxonomy" id="562"/>
    <lineage>
        <taxon>Bacteria</taxon>
        <taxon>Pseudomonadati</taxon>
        <taxon>Pseudomonadota</taxon>
        <taxon>Gammaproteobacteria</taxon>
        <taxon>Enterobacterales</taxon>
        <taxon>Enterobacteriaceae</taxon>
        <taxon>Escherichia</taxon>
    </lineage>
</organism>
<evidence type="ECO:0000313" key="2">
    <source>
        <dbReference type="Proteomes" id="UP000254460"/>
    </source>
</evidence>
<name>A0A377FB39_ECOLX</name>
<gene>
    <name evidence="1" type="ORF">NCTC9706_00002</name>
</gene>
<reference evidence="1 2" key="1">
    <citation type="submission" date="2018-06" db="EMBL/GenBank/DDBJ databases">
        <authorList>
            <consortium name="Pathogen Informatics"/>
            <person name="Doyle S."/>
        </authorList>
    </citation>
    <scope>NUCLEOTIDE SEQUENCE [LARGE SCALE GENOMIC DNA]</scope>
    <source>
        <strain evidence="1 2">NCTC9706</strain>
    </source>
</reference>
<dbReference type="AlphaFoldDB" id="A0A377FB39"/>
<dbReference type="EMBL" id="UGGJ01000001">
    <property type="protein sequence ID" value="STN83075.1"/>
    <property type="molecule type" value="Genomic_DNA"/>
</dbReference>
<dbReference type="Proteomes" id="UP000254460">
    <property type="component" value="Unassembled WGS sequence"/>
</dbReference>
<evidence type="ECO:0000313" key="1">
    <source>
        <dbReference type="EMBL" id="STN83075.1"/>
    </source>
</evidence>
<proteinExistence type="predicted"/>
<protein>
    <recommendedName>
        <fullName evidence="3">Transcription elongation factor GreA</fullName>
    </recommendedName>
</protein>
<accession>A0A377FB39</accession>
<evidence type="ECO:0008006" key="3">
    <source>
        <dbReference type="Google" id="ProtNLM"/>
    </source>
</evidence>